<dbReference type="CDD" id="cd12148">
    <property type="entry name" value="fungal_TF_MHR"/>
    <property type="match status" value="1"/>
</dbReference>
<dbReference type="Pfam" id="PF04082">
    <property type="entry name" value="Fungal_trans"/>
    <property type="match status" value="1"/>
</dbReference>
<dbReference type="Gene3D" id="4.10.240.10">
    <property type="entry name" value="Zn(2)-C6 fungal-type DNA-binding domain"/>
    <property type="match status" value="1"/>
</dbReference>
<dbReference type="PROSITE" id="PS00463">
    <property type="entry name" value="ZN2_CY6_FUNGAL_1"/>
    <property type="match status" value="1"/>
</dbReference>
<dbReference type="AlphaFoldDB" id="A0AAD6UGT1"/>
<dbReference type="Proteomes" id="UP001222325">
    <property type="component" value="Unassembled WGS sequence"/>
</dbReference>
<protein>
    <submittedName>
        <fullName evidence="7">Fungal-specific transcription factor domain-containing protein</fullName>
    </submittedName>
</protein>
<evidence type="ECO:0000259" key="5">
    <source>
        <dbReference type="PROSITE" id="PS50048"/>
    </source>
</evidence>
<accession>A0AAD6UGT1</accession>
<feature type="domain" description="Zn(2)-C6 fungal-type" evidence="5">
    <location>
        <begin position="51"/>
        <end position="80"/>
    </location>
</feature>
<evidence type="ECO:0000313" key="7">
    <source>
        <dbReference type="EMBL" id="KAJ7100813.1"/>
    </source>
</evidence>
<feature type="region of interest" description="Disordered" evidence="4">
    <location>
        <begin position="221"/>
        <end position="269"/>
    </location>
</feature>
<keyword evidence="3" id="KW-0539">Nucleus</keyword>
<dbReference type="GO" id="GO:0005634">
    <property type="term" value="C:nucleus"/>
    <property type="evidence" value="ECO:0007669"/>
    <property type="project" value="UniProtKB-SubCell"/>
</dbReference>
<feature type="region of interest" description="Disordered" evidence="4">
    <location>
        <begin position="343"/>
        <end position="370"/>
    </location>
</feature>
<dbReference type="InterPro" id="IPR036864">
    <property type="entry name" value="Zn2-C6_fun-type_DNA-bd_sf"/>
</dbReference>
<feature type="compositionally biased region" description="Basic residues" evidence="4">
    <location>
        <begin position="936"/>
        <end position="947"/>
    </location>
</feature>
<dbReference type="GO" id="GO:0000981">
    <property type="term" value="F:DNA-binding transcription factor activity, RNA polymerase II-specific"/>
    <property type="evidence" value="ECO:0007669"/>
    <property type="project" value="InterPro"/>
</dbReference>
<dbReference type="PROSITE" id="PS51379">
    <property type="entry name" value="4FE4S_FER_2"/>
    <property type="match status" value="1"/>
</dbReference>
<evidence type="ECO:0000256" key="1">
    <source>
        <dbReference type="ARBA" id="ARBA00004123"/>
    </source>
</evidence>
<dbReference type="SMART" id="SM00066">
    <property type="entry name" value="GAL4"/>
    <property type="match status" value="1"/>
</dbReference>
<dbReference type="GO" id="GO:0008270">
    <property type="term" value="F:zinc ion binding"/>
    <property type="evidence" value="ECO:0007669"/>
    <property type="project" value="InterPro"/>
</dbReference>
<comment type="subcellular location">
    <subcellularLocation>
        <location evidence="1">Nucleus</location>
    </subcellularLocation>
</comment>
<name>A0AAD6UGT1_9AGAR</name>
<dbReference type="InterPro" id="IPR050613">
    <property type="entry name" value="Sec_Metabolite_Reg"/>
</dbReference>
<dbReference type="InterPro" id="IPR007219">
    <property type="entry name" value="XnlR_reg_dom"/>
</dbReference>
<dbReference type="InterPro" id="IPR001138">
    <property type="entry name" value="Zn2Cys6_DnaBD"/>
</dbReference>
<feature type="region of interest" description="Disordered" evidence="4">
    <location>
        <begin position="932"/>
        <end position="975"/>
    </location>
</feature>
<dbReference type="PROSITE" id="PS50048">
    <property type="entry name" value="ZN2_CY6_FUNGAL_2"/>
    <property type="match status" value="1"/>
</dbReference>
<feature type="region of interest" description="Disordered" evidence="4">
    <location>
        <begin position="141"/>
        <end position="174"/>
    </location>
</feature>
<reference evidence="7" key="1">
    <citation type="submission" date="2023-03" db="EMBL/GenBank/DDBJ databases">
        <title>Massive genome expansion in bonnet fungi (Mycena s.s.) driven by repeated elements and novel gene families across ecological guilds.</title>
        <authorList>
            <consortium name="Lawrence Berkeley National Laboratory"/>
            <person name="Harder C.B."/>
            <person name="Miyauchi S."/>
            <person name="Viragh M."/>
            <person name="Kuo A."/>
            <person name="Thoen E."/>
            <person name="Andreopoulos B."/>
            <person name="Lu D."/>
            <person name="Skrede I."/>
            <person name="Drula E."/>
            <person name="Henrissat B."/>
            <person name="Morin E."/>
            <person name="Kohler A."/>
            <person name="Barry K."/>
            <person name="LaButti K."/>
            <person name="Morin E."/>
            <person name="Salamov A."/>
            <person name="Lipzen A."/>
            <person name="Mereny Z."/>
            <person name="Hegedus B."/>
            <person name="Baldrian P."/>
            <person name="Stursova M."/>
            <person name="Weitz H."/>
            <person name="Taylor A."/>
            <person name="Grigoriev I.V."/>
            <person name="Nagy L.G."/>
            <person name="Martin F."/>
            <person name="Kauserud H."/>
        </authorList>
    </citation>
    <scope>NUCLEOTIDE SEQUENCE</scope>
    <source>
        <strain evidence="7">CBHHK173m</strain>
    </source>
</reference>
<feature type="compositionally biased region" description="Acidic residues" evidence="4">
    <location>
        <begin position="347"/>
        <end position="370"/>
    </location>
</feature>
<organism evidence="7 8">
    <name type="scientific">Mycena belliarum</name>
    <dbReference type="NCBI Taxonomy" id="1033014"/>
    <lineage>
        <taxon>Eukaryota</taxon>
        <taxon>Fungi</taxon>
        <taxon>Dikarya</taxon>
        <taxon>Basidiomycota</taxon>
        <taxon>Agaricomycotina</taxon>
        <taxon>Agaricomycetes</taxon>
        <taxon>Agaricomycetidae</taxon>
        <taxon>Agaricales</taxon>
        <taxon>Marasmiineae</taxon>
        <taxon>Mycenaceae</taxon>
        <taxon>Mycena</taxon>
    </lineage>
</organism>
<sequence length="1024" mass="111548">MPVDKTKPPKSNAKRPQETVTAEFIGQSVPGANGITHARELEVKRSRGEVSCAECRRLKIKCDKQIPCQSCVRRGCSALCPNGALATGQGTRFVLAATEHLHRKIARMSERIRLLEDALTALHASKGGGGAHPLLVDGENFALPSDDAPPTTRSGRRLSGTWDATENQPGADVVTPTAASGEVIDAFGTLSISDYGISRFFGPTGGSESLLLANFPASPSTTSASASASPSSLSLSRSSQSLSPPSTHASAPTSPARPGSSTSGAAYPYSSASPATLFSPTSFPLTPLGPPDAIRDLVISHLPPRTRARALVETYFLQLSWHFQSVTPEQMDEMLRAVYGSFGRPEDAEDDSDADGEGVDDDDDEQDTEEYTGPHDLALLFMVLSLGALLQPGGSGSDGGDGKEAEHLHQLARAALSLQSVLEKPSLVTIQALHLLSIYNGMAVPPSAKEDAETSMELTWSLITLAAHLSQTIGLHRDSARWGLSAKMVQWRRILFWDIFVADVWTSLNTGRPPTFSLAYIDCSFPSYEDPKARDGHLWQFRFAAECVAEVTSRTLTAEAPSYATIMELDRKVREFPLPPLDDAAPDDVGANLQRCVLNHIRETVLMYIHRSFFAQAIIEQPVNPLKSTYAPSFLAAYRASGTILKSVREQFAVRPVACARFWTMWTFAFSAAVVFGTVVTRGPQSPLAGAAMAELDQACVLFSKAAAYNRRATKALPILTNLREKAQHALAGAHSDPSLDSAGQLWSMTGVLGPEGLPVKVKKEEPDDELSIFAGHTRFVDGQVQRGGTSAIAFPAHQKHGQPPPSYQATAVRQQQRPPEGDMHIGSFESHPRQYPAQYPAQQAPLGRQRIHSLPSSSFHTLEQPPQAHELARPPPTLNVNVNLNWDPRDYPQSAQEYPAVAVDHFYPREVAIPPPPAAPYAWPVDYTMEESRQPQHHHHPQRHPHPQQQQHPHYSPHTEQPQHYPQGLAGMYPHPQQTAAYQAHNAELAQLGLAARDSRLDERWSTFMENSGLLDGIDFRAR</sequence>
<evidence type="ECO:0000259" key="6">
    <source>
        <dbReference type="PROSITE" id="PS51379"/>
    </source>
</evidence>
<keyword evidence="2" id="KW-0479">Metal-binding</keyword>
<keyword evidence="8" id="KW-1185">Reference proteome</keyword>
<dbReference type="GO" id="GO:0006351">
    <property type="term" value="P:DNA-templated transcription"/>
    <property type="evidence" value="ECO:0007669"/>
    <property type="project" value="InterPro"/>
</dbReference>
<comment type="caution">
    <text evidence="7">The sequence shown here is derived from an EMBL/GenBank/DDBJ whole genome shotgun (WGS) entry which is preliminary data.</text>
</comment>
<evidence type="ECO:0000256" key="3">
    <source>
        <dbReference type="ARBA" id="ARBA00023242"/>
    </source>
</evidence>
<evidence type="ECO:0000256" key="2">
    <source>
        <dbReference type="ARBA" id="ARBA00022723"/>
    </source>
</evidence>
<evidence type="ECO:0000256" key="4">
    <source>
        <dbReference type="SAM" id="MobiDB-lite"/>
    </source>
</evidence>
<dbReference type="InterPro" id="IPR017896">
    <property type="entry name" value="4Fe4S_Fe-S-bd"/>
</dbReference>
<evidence type="ECO:0000313" key="8">
    <source>
        <dbReference type="Proteomes" id="UP001222325"/>
    </source>
</evidence>
<proteinExistence type="predicted"/>
<gene>
    <name evidence="7" type="ORF">B0H15DRAFT_462079</name>
</gene>
<dbReference type="Pfam" id="PF00172">
    <property type="entry name" value="Zn_clus"/>
    <property type="match status" value="1"/>
</dbReference>
<dbReference type="SUPFAM" id="SSF57701">
    <property type="entry name" value="Zn2/Cys6 DNA-binding domain"/>
    <property type="match status" value="1"/>
</dbReference>
<dbReference type="GO" id="GO:0003677">
    <property type="term" value="F:DNA binding"/>
    <property type="evidence" value="ECO:0007669"/>
    <property type="project" value="InterPro"/>
</dbReference>
<dbReference type="PANTHER" id="PTHR31001:SF56">
    <property type="entry name" value="ZN(2)-C6 FUNGAL-TYPE DOMAIN-CONTAINING PROTEIN"/>
    <property type="match status" value="1"/>
</dbReference>
<dbReference type="PANTHER" id="PTHR31001">
    <property type="entry name" value="UNCHARACTERIZED TRANSCRIPTIONAL REGULATORY PROTEIN"/>
    <property type="match status" value="1"/>
</dbReference>
<dbReference type="SMART" id="SM00906">
    <property type="entry name" value="Fungal_trans"/>
    <property type="match status" value="1"/>
</dbReference>
<feature type="domain" description="4Fe-4S ferredoxin-type" evidence="6">
    <location>
        <begin position="58"/>
        <end position="90"/>
    </location>
</feature>
<dbReference type="CDD" id="cd00067">
    <property type="entry name" value="GAL4"/>
    <property type="match status" value="1"/>
</dbReference>
<dbReference type="EMBL" id="JARJCN010000005">
    <property type="protein sequence ID" value="KAJ7100813.1"/>
    <property type="molecule type" value="Genomic_DNA"/>
</dbReference>